<evidence type="ECO:0000256" key="1">
    <source>
        <dbReference type="SAM" id="Coils"/>
    </source>
</evidence>
<reference evidence="3" key="1">
    <citation type="submission" date="2021-01" db="EMBL/GenBank/DDBJ databases">
        <authorList>
            <person name="Kaushik A."/>
        </authorList>
    </citation>
    <scope>NUCLEOTIDE SEQUENCE</scope>
    <source>
        <strain evidence="3">AG4-RS23</strain>
    </source>
</reference>
<dbReference type="SUPFAM" id="SSF57997">
    <property type="entry name" value="Tropomyosin"/>
    <property type="match status" value="1"/>
</dbReference>
<evidence type="ECO:0000313" key="4">
    <source>
        <dbReference type="Proteomes" id="UP000663861"/>
    </source>
</evidence>
<feature type="coiled-coil region" evidence="1">
    <location>
        <begin position="885"/>
        <end position="912"/>
    </location>
</feature>
<dbReference type="EMBL" id="CAJMWY010000727">
    <property type="protein sequence ID" value="CAE6445137.1"/>
    <property type="molecule type" value="Genomic_DNA"/>
</dbReference>
<feature type="coiled-coil region" evidence="1">
    <location>
        <begin position="99"/>
        <end position="126"/>
    </location>
</feature>
<protein>
    <submittedName>
        <fullName evidence="3">Uncharacterized protein</fullName>
    </submittedName>
</protein>
<gene>
    <name evidence="3" type="ORF">RDB_LOCUS46451</name>
</gene>
<organism evidence="3 4">
    <name type="scientific">Rhizoctonia solani</name>
    <dbReference type="NCBI Taxonomy" id="456999"/>
    <lineage>
        <taxon>Eukaryota</taxon>
        <taxon>Fungi</taxon>
        <taxon>Dikarya</taxon>
        <taxon>Basidiomycota</taxon>
        <taxon>Agaricomycotina</taxon>
        <taxon>Agaricomycetes</taxon>
        <taxon>Cantharellales</taxon>
        <taxon>Ceratobasidiaceae</taxon>
        <taxon>Rhizoctonia</taxon>
    </lineage>
</organism>
<proteinExistence type="predicted"/>
<dbReference type="AlphaFoldDB" id="A0A8H3B0R0"/>
<sequence>MSAVAPPIANDGHHFATAADKEALVQFWRSGLEYLAQGITAHHNITRDTRICNLYSHRAPDDAHRPSLDARIAPHKESLEACILALAELAASGLAQSSLSQQTQQSPSLEARVATLEDQMKALQATVQPLDAKLKTVSGNLTRVDSRVKACEEKMNTIATLTDKSHKDLENRIMKALQATVQPLDAKLKTASGNLIRVDSRVKACEEKMNTVATRAEKSHKDLENRIVGLSAQASNPPPTQGAGHDWVNERLELMDEQLQASQEESESLKERLTRVETRITVVEATRTRVEAHVTKLALVEGKYGVLQKEFGDVRIKMGNLLALAPEAKALLSVPDQIKQVRQDIQTLTEQQKASSTRLDCLKSDLEVVEQKLEETNNENPTSHPMAVAVSELDPLKQYVRALIKLPATVDRLQASVAELAPLKLRSQDLTAVAAQAPQLLGLISHNERVQDNINQIQSKLAQHAKDMADAKKETAETTRSLNEQMAALSSMNQTIQADLSGATSQVAQLALDVKRAEGESKEAFGQLGGIDARFKANQVTAQWAQEQIRIMRTDITYLEPLKAQREALLLLSGRTEELMPLSMQFGSSEFQKILKKGERADATMKILKKGERADATMDALKKLTAKMVAVCKDVQQRLGQVEPHVTQLESDVSSALEKLMDLQRASNTTDLLAKDTNESLQRIQNDITPLLRSKPDILNLVGTLAPHRTSAEYINQVQVLAANIQALQKVHASDIAPMKGEVQKIKSISMGLNALQTDMSNVKGKIEPLLALQQQSQAHQDNLEKLQQRIAKLEPDTPNSTGQLAIRIPPANRGGGFSLSQSLNAGPSNLGPTRWRASTTTSPKKPSSAPQPEPRSQPYTTSPPPVTQAQSQRPLSGPGSLSQLTEVADELVALIEKSRQTEAELANLSRSFN</sequence>
<comment type="caution">
    <text evidence="3">The sequence shown here is derived from an EMBL/GenBank/DDBJ whole genome shotgun (WGS) entry which is preliminary data.</text>
</comment>
<dbReference type="Proteomes" id="UP000663861">
    <property type="component" value="Unassembled WGS sequence"/>
</dbReference>
<feature type="coiled-coil region" evidence="1">
    <location>
        <begin position="213"/>
        <end position="279"/>
    </location>
</feature>
<name>A0A8H3B0R0_9AGAM</name>
<feature type="compositionally biased region" description="Low complexity" evidence="2">
    <location>
        <begin position="838"/>
        <end position="849"/>
    </location>
</feature>
<feature type="coiled-coil region" evidence="1">
    <location>
        <begin position="447"/>
        <end position="474"/>
    </location>
</feature>
<evidence type="ECO:0000256" key="2">
    <source>
        <dbReference type="SAM" id="MobiDB-lite"/>
    </source>
</evidence>
<keyword evidence="1" id="KW-0175">Coiled coil</keyword>
<feature type="compositionally biased region" description="Polar residues" evidence="2">
    <location>
        <begin position="819"/>
        <end position="832"/>
    </location>
</feature>
<feature type="compositionally biased region" description="Pro residues" evidence="2">
    <location>
        <begin position="850"/>
        <end position="867"/>
    </location>
</feature>
<evidence type="ECO:0000313" key="3">
    <source>
        <dbReference type="EMBL" id="CAE6445137.1"/>
    </source>
</evidence>
<feature type="region of interest" description="Disordered" evidence="2">
    <location>
        <begin position="795"/>
        <end position="884"/>
    </location>
</feature>
<feature type="non-terminal residue" evidence="3">
    <location>
        <position position="1"/>
    </location>
</feature>
<dbReference type="Gene3D" id="1.10.287.1490">
    <property type="match status" value="1"/>
</dbReference>
<dbReference type="PANTHER" id="PTHR43941">
    <property type="entry name" value="STRUCTURAL MAINTENANCE OF CHROMOSOMES PROTEIN 2"/>
    <property type="match status" value="1"/>
</dbReference>
<feature type="compositionally biased region" description="Polar residues" evidence="2">
    <location>
        <begin position="868"/>
        <end position="884"/>
    </location>
</feature>
<accession>A0A8H3B0R0</accession>